<reference evidence="1 2" key="1">
    <citation type="submission" date="2016-10" db="EMBL/GenBank/DDBJ databases">
        <authorList>
            <person name="de Groot N.N."/>
        </authorList>
    </citation>
    <scope>NUCLEOTIDE SEQUENCE [LARGE SCALE GENOMIC DNA]</scope>
    <source>
        <strain evidence="1 2">DSM 19886</strain>
    </source>
</reference>
<sequence>MELPSIIGCPGCDDGPIGTLTVFTETDFYAIKFEGLKPPKAIEGITGLITAGIFKE</sequence>
<dbReference type="RefSeq" id="WP_176801480.1">
    <property type="nucleotide sequence ID" value="NZ_FNGV01000016.1"/>
</dbReference>
<proteinExistence type="predicted"/>
<organism evidence="1 2">
    <name type="scientific">Kriegella aquimaris</name>
    <dbReference type="NCBI Taxonomy" id="192904"/>
    <lineage>
        <taxon>Bacteria</taxon>
        <taxon>Pseudomonadati</taxon>
        <taxon>Bacteroidota</taxon>
        <taxon>Flavobacteriia</taxon>
        <taxon>Flavobacteriales</taxon>
        <taxon>Flavobacteriaceae</taxon>
        <taxon>Kriegella</taxon>
    </lineage>
</organism>
<dbReference type="STRING" id="192904.SAMN04488514_11698"/>
<name>A0A1G9WX70_9FLAO</name>
<dbReference type="AlphaFoldDB" id="A0A1G9WX70"/>
<dbReference type="Proteomes" id="UP000199440">
    <property type="component" value="Unassembled WGS sequence"/>
</dbReference>
<keyword evidence="2" id="KW-1185">Reference proteome</keyword>
<dbReference type="EMBL" id="FNGV01000016">
    <property type="protein sequence ID" value="SDM89092.1"/>
    <property type="molecule type" value="Genomic_DNA"/>
</dbReference>
<accession>A0A1G9WX70</accession>
<evidence type="ECO:0000313" key="1">
    <source>
        <dbReference type="EMBL" id="SDM89092.1"/>
    </source>
</evidence>
<protein>
    <submittedName>
        <fullName evidence="1">Uncharacterized protein</fullName>
    </submittedName>
</protein>
<evidence type="ECO:0000313" key="2">
    <source>
        <dbReference type="Proteomes" id="UP000199440"/>
    </source>
</evidence>
<gene>
    <name evidence="1" type="ORF">SAMN04488514_11698</name>
</gene>